<feature type="domain" description="Transcription elongation factor GreA/GreB C-terminal" evidence="1">
    <location>
        <begin position="80"/>
        <end position="150"/>
    </location>
</feature>
<proteinExistence type="predicted"/>
<name>A0AA91I753_9GAMM</name>
<evidence type="ECO:0008006" key="5">
    <source>
        <dbReference type="Google" id="ProtNLM"/>
    </source>
</evidence>
<dbReference type="GO" id="GO:0070063">
    <property type="term" value="F:RNA polymerase binding"/>
    <property type="evidence" value="ECO:0007669"/>
    <property type="project" value="InterPro"/>
</dbReference>
<comment type="caution">
    <text evidence="3">The sequence shown here is derived from an EMBL/GenBank/DDBJ whole genome shotgun (WGS) entry which is preliminary data.</text>
</comment>
<dbReference type="EMBL" id="LUUL01000023">
    <property type="protein sequence ID" value="OAI29840.1"/>
    <property type="molecule type" value="Genomic_DNA"/>
</dbReference>
<dbReference type="GO" id="GO:0006354">
    <property type="term" value="P:DNA-templated transcription elongation"/>
    <property type="evidence" value="ECO:0007669"/>
    <property type="project" value="TreeGrafter"/>
</dbReference>
<dbReference type="AlphaFoldDB" id="A0AA91I753"/>
<accession>A0AA91I753</accession>
<feature type="domain" description="Regulator of nucleoside diphosphate kinase N-terminal" evidence="2">
    <location>
        <begin position="28"/>
        <end position="70"/>
    </location>
</feature>
<dbReference type="InterPro" id="IPR001437">
    <property type="entry name" value="Tscrpt_elong_fac_GreA/B_C"/>
</dbReference>
<dbReference type="Proteomes" id="UP000077734">
    <property type="component" value="Unassembled WGS sequence"/>
</dbReference>
<dbReference type="GO" id="GO:0003677">
    <property type="term" value="F:DNA binding"/>
    <property type="evidence" value="ECO:0007669"/>
    <property type="project" value="InterPro"/>
</dbReference>
<gene>
    <name evidence="3" type="ORF">A1356_03400</name>
</gene>
<evidence type="ECO:0000313" key="4">
    <source>
        <dbReference type="Proteomes" id="UP000077734"/>
    </source>
</evidence>
<evidence type="ECO:0000259" key="1">
    <source>
        <dbReference type="Pfam" id="PF01272"/>
    </source>
</evidence>
<dbReference type="PANTHER" id="PTHR30437">
    <property type="entry name" value="TRANSCRIPTION ELONGATION FACTOR GREA"/>
    <property type="match status" value="1"/>
</dbReference>
<dbReference type="GO" id="GO:0032784">
    <property type="term" value="P:regulation of DNA-templated transcription elongation"/>
    <property type="evidence" value="ECO:0007669"/>
    <property type="project" value="InterPro"/>
</dbReference>
<dbReference type="Pfam" id="PF14760">
    <property type="entry name" value="Rnk_N"/>
    <property type="match status" value="1"/>
</dbReference>
<evidence type="ECO:0000313" key="3">
    <source>
        <dbReference type="EMBL" id="OAI29840.1"/>
    </source>
</evidence>
<dbReference type="Pfam" id="PF01272">
    <property type="entry name" value="GreA_GreB"/>
    <property type="match status" value="1"/>
</dbReference>
<reference evidence="3 4" key="1">
    <citation type="submission" date="2016-03" db="EMBL/GenBank/DDBJ databases">
        <authorList>
            <person name="Heylen K."/>
            <person name="De Vos P."/>
            <person name="Vekeman B."/>
        </authorList>
    </citation>
    <scope>NUCLEOTIDE SEQUENCE [LARGE SCALE GENOMIC DNA]</scope>
    <source>
        <strain evidence="3 4">R-49807</strain>
    </source>
</reference>
<dbReference type="InterPro" id="IPR023459">
    <property type="entry name" value="Tscrpt_elong_fac_GreA/B_fam"/>
</dbReference>
<dbReference type="InterPro" id="IPR036953">
    <property type="entry name" value="GreA/GreB_C_sf"/>
</dbReference>
<dbReference type="Gene3D" id="3.10.50.30">
    <property type="entry name" value="Transcription elongation factor, GreA/GreB, C-terminal domain"/>
    <property type="match status" value="1"/>
</dbReference>
<dbReference type="SUPFAM" id="SSF54534">
    <property type="entry name" value="FKBP-like"/>
    <property type="match status" value="1"/>
</dbReference>
<dbReference type="InterPro" id="IPR029462">
    <property type="entry name" value="Rnk_N"/>
</dbReference>
<keyword evidence="4" id="KW-1185">Reference proteome</keyword>
<evidence type="ECO:0000259" key="2">
    <source>
        <dbReference type="Pfam" id="PF14760"/>
    </source>
</evidence>
<protein>
    <recommendedName>
        <fullName evidence="5">Transcription elongation factor GreAB</fullName>
    </recommendedName>
</protein>
<dbReference type="PANTHER" id="PTHR30437:SF5">
    <property type="entry name" value="REGULATOR OF NUCLEOSIDE DIPHOSPHATE KINASE"/>
    <property type="match status" value="1"/>
</dbReference>
<sequence>MERTVRLKALYHHSLGEATTMKDFTKARNIILSALDCARLRDLIITARQFSSTPSVLLDTLEGELNRATILPPEEIPPYVVTMNTCVRLIDISTGKTMTYTLVFPNDEDLQQGKLSILSDMGVAIIGFSVGSTVEWHFPEGLRSIRIDMIYFQPEATKQYEM</sequence>
<organism evidence="3 4">
    <name type="scientific">Methylomonas koyamae</name>
    <dbReference type="NCBI Taxonomy" id="702114"/>
    <lineage>
        <taxon>Bacteria</taxon>
        <taxon>Pseudomonadati</taxon>
        <taxon>Pseudomonadota</taxon>
        <taxon>Gammaproteobacteria</taxon>
        <taxon>Methylococcales</taxon>
        <taxon>Methylococcaceae</taxon>
        <taxon>Methylomonas</taxon>
    </lineage>
</organism>